<gene>
    <name evidence="6" type="ORF">B0H17DRAFT_236654</name>
</gene>
<keyword evidence="7" id="KW-1185">Reference proteome</keyword>
<dbReference type="Pfam" id="PF01753">
    <property type="entry name" value="zf-MYND"/>
    <property type="match status" value="1"/>
</dbReference>
<keyword evidence="1" id="KW-0479">Metal-binding</keyword>
<evidence type="ECO:0000256" key="2">
    <source>
        <dbReference type="ARBA" id="ARBA00022771"/>
    </source>
</evidence>
<evidence type="ECO:0000256" key="1">
    <source>
        <dbReference type="ARBA" id="ARBA00022723"/>
    </source>
</evidence>
<evidence type="ECO:0000313" key="7">
    <source>
        <dbReference type="Proteomes" id="UP001221757"/>
    </source>
</evidence>
<comment type="caution">
    <text evidence="6">The sequence shown here is derived from an EMBL/GenBank/DDBJ whole genome shotgun (WGS) entry which is preliminary data.</text>
</comment>
<keyword evidence="2 4" id="KW-0863">Zinc-finger</keyword>
<evidence type="ECO:0000259" key="5">
    <source>
        <dbReference type="PROSITE" id="PS50865"/>
    </source>
</evidence>
<protein>
    <recommendedName>
        <fullName evidence="5">MYND-type domain-containing protein</fullName>
    </recommendedName>
</protein>
<dbReference type="EMBL" id="JARKIE010000002">
    <property type="protein sequence ID" value="KAJ7709749.1"/>
    <property type="molecule type" value="Genomic_DNA"/>
</dbReference>
<accession>A0AAD7H1I1</accession>
<sequence>MEEIVLNNAFLEMIGYMQYSAYFSKFLHSSPNGNQLSQTFAERFATLGPTWDRNISHPPKDRPDGYYESVARTLYSPPSARRLPRRPTRNLSFTRPLGDANSSAARILAHEPDIQEATHRVRRQMKNWNVCSMDKCNKRSNLKACGRCQTVRYCCVDHQRKHWGLKTLPHKNYCYATEY</sequence>
<dbReference type="SUPFAM" id="SSF144232">
    <property type="entry name" value="HIT/MYND zinc finger-like"/>
    <property type="match status" value="1"/>
</dbReference>
<reference evidence="6" key="1">
    <citation type="submission" date="2023-03" db="EMBL/GenBank/DDBJ databases">
        <title>Massive genome expansion in bonnet fungi (Mycena s.s.) driven by repeated elements and novel gene families across ecological guilds.</title>
        <authorList>
            <consortium name="Lawrence Berkeley National Laboratory"/>
            <person name="Harder C.B."/>
            <person name="Miyauchi S."/>
            <person name="Viragh M."/>
            <person name="Kuo A."/>
            <person name="Thoen E."/>
            <person name="Andreopoulos B."/>
            <person name="Lu D."/>
            <person name="Skrede I."/>
            <person name="Drula E."/>
            <person name="Henrissat B."/>
            <person name="Morin E."/>
            <person name="Kohler A."/>
            <person name="Barry K."/>
            <person name="LaButti K."/>
            <person name="Morin E."/>
            <person name="Salamov A."/>
            <person name="Lipzen A."/>
            <person name="Mereny Z."/>
            <person name="Hegedus B."/>
            <person name="Baldrian P."/>
            <person name="Stursova M."/>
            <person name="Weitz H."/>
            <person name="Taylor A."/>
            <person name="Grigoriev I.V."/>
            <person name="Nagy L.G."/>
            <person name="Martin F."/>
            <person name="Kauserud H."/>
        </authorList>
    </citation>
    <scope>NUCLEOTIDE SEQUENCE</scope>
    <source>
        <strain evidence="6">CBHHK067</strain>
    </source>
</reference>
<keyword evidence="3" id="KW-0862">Zinc</keyword>
<feature type="domain" description="MYND-type" evidence="5">
    <location>
        <begin position="133"/>
        <end position="174"/>
    </location>
</feature>
<proteinExistence type="predicted"/>
<name>A0AAD7H1I1_MYCRO</name>
<evidence type="ECO:0000256" key="4">
    <source>
        <dbReference type="PROSITE-ProRule" id="PRU00134"/>
    </source>
</evidence>
<dbReference type="PROSITE" id="PS50865">
    <property type="entry name" value="ZF_MYND_2"/>
    <property type="match status" value="1"/>
</dbReference>
<dbReference type="GO" id="GO:0008270">
    <property type="term" value="F:zinc ion binding"/>
    <property type="evidence" value="ECO:0007669"/>
    <property type="project" value="UniProtKB-KW"/>
</dbReference>
<dbReference type="InterPro" id="IPR002893">
    <property type="entry name" value="Znf_MYND"/>
</dbReference>
<dbReference type="Proteomes" id="UP001221757">
    <property type="component" value="Unassembled WGS sequence"/>
</dbReference>
<dbReference type="Gene3D" id="6.10.140.2220">
    <property type="match status" value="1"/>
</dbReference>
<dbReference type="AlphaFoldDB" id="A0AAD7H1I1"/>
<evidence type="ECO:0000256" key="3">
    <source>
        <dbReference type="ARBA" id="ARBA00022833"/>
    </source>
</evidence>
<organism evidence="6 7">
    <name type="scientific">Mycena rosella</name>
    <name type="common">Pink bonnet</name>
    <name type="synonym">Agaricus rosellus</name>
    <dbReference type="NCBI Taxonomy" id="1033263"/>
    <lineage>
        <taxon>Eukaryota</taxon>
        <taxon>Fungi</taxon>
        <taxon>Dikarya</taxon>
        <taxon>Basidiomycota</taxon>
        <taxon>Agaricomycotina</taxon>
        <taxon>Agaricomycetes</taxon>
        <taxon>Agaricomycetidae</taxon>
        <taxon>Agaricales</taxon>
        <taxon>Marasmiineae</taxon>
        <taxon>Mycenaceae</taxon>
        <taxon>Mycena</taxon>
    </lineage>
</organism>
<evidence type="ECO:0000313" key="6">
    <source>
        <dbReference type="EMBL" id="KAJ7709749.1"/>
    </source>
</evidence>